<evidence type="ECO:0000313" key="6">
    <source>
        <dbReference type="Proteomes" id="UP000747399"/>
    </source>
</evidence>
<dbReference type="Proteomes" id="UP000747399">
    <property type="component" value="Unassembled WGS sequence"/>
</dbReference>
<evidence type="ECO:0008006" key="7">
    <source>
        <dbReference type="Google" id="ProtNLM"/>
    </source>
</evidence>
<dbReference type="EMBL" id="BNCO01000025">
    <property type="protein sequence ID" value="GIL56599.1"/>
    <property type="molecule type" value="Genomic_DNA"/>
</dbReference>
<comment type="caution">
    <text evidence="5">The sequence shown here is derived from an EMBL/GenBank/DDBJ whole genome shotgun (WGS) entry which is preliminary data.</text>
</comment>
<dbReference type="PROSITE" id="PS00107">
    <property type="entry name" value="PROTEIN_KINASE_ATP"/>
    <property type="match status" value="1"/>
</dbReference>
<feature type="transmembrane region" description="Helical" evidence="3">
    <location>
        <begin position="303"/>
        <end position="331"/>
    </location>
</feature>
<feature type="non-terminal residue" evidence="5">
    <location>
        <position position="1"/>
    </location>
</feature>
<keyword evidence="3" id="KW-1133">Transmembrane helix</keyword>
<feature type="compositionally biased region" description="Low complexity" evidence="2">
    <location>
        <begin position="402"/>
        <end position="448"/>
    </location>
</feature>
<evidence type="ECO:0000256" key="1">
    <source>
        <dbReference type="PROSITE-ProRule" id="PRU10141"/>
    </source>
</evidence>
<protein>
    <recommendedName>
        <fullName evidence="7">Protein kinase domain-containing protein</fullName>
    </recommendedName>
</protein>
<evidence type="ECO:0000256" key="4">
    <source>
        <dbReference type="SAM" id="SignalP"/>
    </source>
</evidence>
<sequence length="574" mass="61468">MNFLRLAKTVQRLALLAIIFTTPTACSLAPSAAHCRTSQEFLQAIYNPNVSLLLVLRDLAFTEADWSQYTSPLLLQRDVTVSSTQDSYIWWPLIDLGFVASKVKLAANITLIFTRVVIRNWRKGPEFQAPGLDLFATNKEISTLDHNYNLPNLKFINVAFIQRSCLMPSLGQVAAETMRRPAFIPGNQIARTPLPQDGCVNSSTAPVMQRCWPLAMSFDDVVMYGYNLNEYNPEPTGYVLWLEQTPVRCEAVMDESCVEMYGTLGCFYKLYPASPLASSNGSVQGAAEGGGGGRSHSHGQTPLAAVLGGVLGGLGFVLLLFAVLATLLIGFRRRKLQKEWRWWWGKSPEDATAASVGTSLPSINGLIPAGVCAVAKAPSAPSSPKRSCSGPSEGKPESLRTPSSSAVSSQQQQHHQYHQYHQQPQAAPAPRLSAPTDAASAAPITPATPLKPDVNLRLNLGSGELELLPGVIGKGTFGRVVPGRYMGQQVAVKLIDYGLLVLRHEPQQHQEPGAGDGRGKAADLGGVASTTPLQMPAMHQSQLVKYDRTVAAAAAGPVVAADAGPVVAADASPV</sequence>
<evidence type="ECO:0000256" key="2">
    <source>
        <dbReference type="SAM" id="MobiDB-lite"/>
    </source>
</evidence>
<keyword evidence="3" id="KW-0472">Membrane</keyword>
<gene>
    <name evidence="5" type="ORF">Vafri_11938</name>
</gene>
<evidence type="ECO:0000256" key="3">
    <source>
        <dbReference type="SAM" id="Phobius"/>
    </source>
</evidence>
<proteinExistence type="predicted"/>
<organism evidence="5 6">
    <name type="scientific">Volvox africanus</name>
    <dbReference type="NCBI Taxonomy" id="51714"/>
    <lineage>
        <taxon>Eukaryota</taxon>
        <taxon>Viridiplantae</taxon>
        <taxon>Chlorophyta</taxon>
        <taxon>core chlorophytes</taxon>
        <taxon>Chlorophyceae</taxon>
        <taxon>CS clade</taxon>
        <taxon>Chlamydomonadales</taxon>
        <taxon>Volvocaceae</taxon>
        <taxon>Volvox</taxon>
    </lineage>
</organism>
<dbReference type="GO" id="GO:0005524">
    <property type="term" value="F:ATP binding"/>
    <property type="evidence" value="ECO:0007669"/>
    <property type="project" value="UniProtKB-UniRule"/>
</dbReference>
<feature type="chain" id="PRO_5035274183" description="Protein kinase domain-containing protein" evidence="4">
    <location>
        <begin position="28"/>
        <end position="574"/>
    </location>
</feature>
<feature type="binding site" evidence="1">
    <location>
        <position position="493"/>
    </location>
    <ligand>
        <name>ATP</name>
        <dbReference type="ChEBI" id="CHEBI:30616"/>
    </ligand>
</feature>
<keyword evidence="4" id="KW-0732">Signal</keyword>
<dbReference type="AlphaFoldDB" id="A0A8J4B8Z4"/>
<dbReference type="InterPro" id="IPR017441">
    <property type="entry name" value="Protein_kinase_ATP_BS"/>
</dbReference>
<evidence type="ECO:0000313" key="5">
    <source>
        <dbReference type="EMBL" id="GIL56599.1"/>
    </source>
</evidence>
<keyword evidence="6" id="KW-1185">Reference proteome</keyword>
<feature type="signal peptide" evidence="4">
    <location>
        <begin position="1"/>
        <end position="27"/>
    </location>
</feature>
<reference evidence="5" key="1">
    <citation type="journal article" date="2021" name="Proc. Natl. Acad. Sci. U.S.A.">
        <title>Three genomes in the algal genus Volvox reveal the fate of a haploid sex-determining region after a transition to homothallism.</title>
        <authorList>
            <person name="Yamamoto K."/>
            <person name="Hamaji T."/>
            <person name="Kawai-Toyooka H."/>
            <person name="Matsuzaki R."/>
            <person name="Takahashi F."/>
            <person name="Nishimura Y."/>
            <person name="Kawachi M."/>
            <person name="Noguchi H."/>
            <person name="Minakuchi Y."/>
            <person name="Umen J.G."/>
            <person name="Toyoda A."/>
            <person name="Nozaki H."/>
        </authorList>
    </citation>
    <scope>NUCLEOTIDE SEQUENCE</scope>
    <source>
        <strain evidence="5">NIES-3780</strain>
    </source>
</reference>
<keyword evidence="1" id="KW-0547">Nucleotide-binding</keyword>
<accession>A0A8J4B8Z4</accession>
<feature type="region of interest" description="Disordered" evidence="2">
    <location>
        <begin position="378"/>
        <end position="453"/>
    </location>
</feature>
<keyword evidence="1" id="KW-0067">ATP-binding</keyword>
<name>A0A8J4B8Z4_9CHLO</name>
<keyword evidence="3" id="KW-0812">Transmembrane</keyword>